<gene>
    <name evidence="1" type="ORF">PEVE_00004319</name>
</gene>
<dbReference type="EMBL" id="CALNXI010001268">
    <property type="protein sequence ID" value="CAH3162627.1"/>
    <property type="molecule type" value="Genomic_DNA"/>
</dbReference>
<proteinExistence type="predicted"/>
<evidence type="ECO:0000313" key="2">
    <source>
        <dbReference type="Proteomes" id="UP001159427"/>
    </source>
</evidence>
<keyword evidence="2" id="KW-1185">Reference proteome</keyword>
<accession>A0ABN8QEG6</accession>
<evidence type="ECO:0000313" key="1">
    <source>
        <dbReference type="EMBL" id="CAH3162627.1"/>
    </source>
</evidence>
<dbReference type="Proteomes" id="UP001159427">
    <property type="component" value="Unassembled WGS sequence"/>
</dbReference>
<reference evidence="1 2" key="1">
    <citation type="submission" date="2022-05" db="EMBL/GenBank/DDBJ databases">
        <authorList>
            <consortium name="Genoscope - CEA"/>
            <person name="William W."/>
        </authorList>
    </citation>
    <scope>NUCLEOTIDE SEQUENCE [LARGE SCALE GENOMIC DNA]</scope>
</reference>
<name>A0ABN8QEG6_9CNID</name>
<comment type="caution">
    <text evidence="1">The sequence shown here is derived from an EMBL/GenBank/DDBJ whole genome shotgun (WGS) entry which is preliminary data.</text>
</comment>
<sequence>MSPENYSYAAGIFISGNVQRNEACRARAFTFSIKILWRVAVAGVGVAGVAITTEEDMVEAAITEVDTVAGVTITMEEDMVEGAITEVDTVAADTMEVDTVAGDAE</sequence>
<organism evidence="1 2">
    <name type="scientific">Porites evermanni</name>
    <dbReference type="NCBI Taxonomy" id="104178"/>
    <lineage>
        <taxon>Eukaryota</taxon>
        <taxon>Metazoa</taxon>
        <taxon>Cnidaria</taxon>
        <taxon>Anthozoa</taxon>
        <taxon>Hexacorallia</taxon>
        <taxon>Scleractinia</taxon>
        <taxon>Fungiina</taxon>
        <taxon>Poritidae</taxon>
        <taxon>Porites</taxon>
    </lineage>
</organism>
<protein>
    <submittedName>
        <fullName evidence="1">Uncharacterized protein</fullName>
    </submittedName>
</protein>